<keyword evidence="1" id="KW-0472">Membrane</keyword>
<reference evidence="2 3" key="1">
    <citation type="submission" date="2015-04" db="EMBL/GenBank/DDBJ databases">
        <authorList>
            <person name="Syromyatnikov M.Y."/>
            <person name="Popov V.N."/>
        </authorList>
    </citation>
    <scope>NUCLEOTIDE SEQUENCE [LARGE SCALE GENOMIC DNA]</scope>
</reference>
<gene>
    <name evidence="2" type="ORF">CLUMA_CG008842</name>
</gene>
<protein>
    <submittedName>
        <fullName evidence="2">CLUMA_CG008842, isoform A</fullName>
    </submittedName>
</protein>
<proteinExistence type="predicted"/>
<accession>A0A1J1I4U8</accession>
<evidence type="ECO:0000313" key="2">
    <source>
        <dbReference type="EMBL" id="CRK95312.1"/>
    </source>
</evidence>
<feature type="transmembrane region" description="Helical" evidence="1">
    <location>
        <begin position="42"/>
        <end position="65"/>
    </location>
</feature>
<name>A0A1J1I4U8_9DIPT</name>
<dbReference type="AlphaFoldDB" id="A0A1J1I4U8"/>
<dbReference type="EMBL" id="CVRI01000041">
    <property type="protein sequence ID" value="CRK95312.1"/>
    <property type="molecule type" value="Genomic_DNA"/>
</dbReference>
<evidence type="ECO:0000256" key="1">
    <source>
        <dbReference type="SAM" id="Phobius"/>
    </source>
</evidence>
<evidence type="ECO:0000313" key="3">
    <source>
        <dbReference type="Proteomes" id="UP000183832"/>
    </source>
</evidence>
<organism evidence="2 3">
    <name type="scientific">Clunio marinus</name>
    <dbReference type="NCBI Taxonomy" id="568069"/>
    <lineage>
        <taxon>Eukaryota</taxon>
        <taxon>Metazoa</taxon>
        <taxon>Ecdysozoa</taxon>
        <taxon>Arthropoda</taxon>
        <taxon>Hexapoda</taxon>
        <taxon>Insecta</taxon>
        <taxon>Pterygota</taxon>
        <taxon>Neoptera</taxon>
        <taxon>Endopterygota</taxon>
        <taxon>Diptera</taxon>
        <taxon>Nematocera</taxon>
        <taxon>Chironomoidea</taxon>
        <taxon>Chironomidae</taxon>
        <taxon>Clunio</taxon>
    </lineage>
</organism>
<dbReference type="Proteomes" id="UP000183832">
    <property type="component" value="Unassembled WGS sequence"/>
</dbReference>
<keyword evidence="1" id="KW-1133">Transmembrane helix</keyword>
<keyword evidence="3" id="KW-1185">Reference proteome</keyword>
<sequence>MFHTNFIAVLPNNNIKQKETLQKKEGWKICELTDTPHSRERLHLFTIAKLDAFSIYTLLLMLLLLNQ</sequence>
<keyword evidence="1" id="KW-0812">Transmembrane</keyword>